<evidence type="ECO:0000259" key="1">
    <source>
        <dbReference type="PROSITE" id="PS50879"/>
    </source>
</evidence>
<dbReference type="InterPro" id="IPR044730">
    <property type="entry name" value="RNase_H-like_dom_plant"/>
</dbReference>
<dbReference type="AlphaFoldDB" id="A0A9Q1MRG8"/>
<dbReference type="InterPro" id="IPR012337">
    <property type="entry name" value="RNaseH-like_sf"/>
</dbReference>
<sequence>MKISIASKCRCCDPLQQKETVQHLFLTGEFAQSLWQYYRGATSIIDPFVQIHQAMVMWWDNPYLSKLKHVFQAVPTIVCWPMWKRRNAIMNGECMSKNKVIYCINLNLHNLIRTLYHWLRNVLHTWPQMVQYLEEYKLRMGCREVMWETSSASWFKCNTDGASRGNPGQSSPAFCIRDDKGDLINIAARRVADTTNICAEAMAIGYVIAYYVEKILLTVVIETDSLAMLNII</sequence>
<dbReference type="Gene3D" id="3.30.420.10">
    <property type="entry name" value="Ribonuclease H-like superfamily/Ribonuclease H"/>
    <property type="match status" value="1"/>
</dbReference>
<dbReference type="InterPro" id="IPR036397">
    <property type="entry name" value="RNaseH_sf"/>
</dbReference>
<accession>A0A9Q1MRG8</accession>
<evidence type="ECO:0000313" key="3">
    <source>
        <dbReference type="Proteomes" id="UP001152561"/>
    </source>
</evidence>
<comment type="caution">
    <text evidence="2">The sequence shown here is derived from an EMBL/GenBank/DDBJ whole genome shotgun (WGS) entry which is preliminary data.</text>
</comment>
<dbReference type="EMBL" id="JAJAGQ010000005">
    <property type="protein sequence ID" value="KAJ8563714.1"/>
    <property type="molecule type" value="Genomic_DNA"/>
</dbReference>
<organism evidence="2 3">
    <name type="scientific">Anisodus acutangulus</name>
    <dbReference type="NCBI Taxonomy" id="402998"/>
    <lineage>
        <taxon>Eukaryota</taxon>
        <taxon>Viridiplantae</taxon>
        <taxon>Streptophyta</taxon>
        <taxon>Embryophyta</taxon>
        <taxon>Tracheophyta</taxon>
        <taxon>Spermatophyta</taxon>
        <taxon>Magnoliopsida</taxon>
        <taxon>eudicotyledons</taxon>
        <taxon>Gunneridae</taxon>
        <taxon>Pentapetalae</taxon>
        <taxon>asterids</taxon>
        <taxon>lamiids</taxon>
        <taxon>Solanales</taxon>
        <taxon>Solanaceae</taxon>
        <taxon>Solanoideae</taxon>
        <taxon>Hyoscyameae</taxon>
        <taxon>Anisodus</taxon>
    </lineage>
</organism>
<dbReference type="InterPro" id="IPR053151">
    <property type="entry name" value="RNase_H-like"/>
</dbReference>
<name>A0A9Q1MRG8_9SOLA</name>
<reference evidence="3" key="1">
    <citation type="journal article" date="2023" name="Proc. Natl. Acad. Sci. U.S.A.">
        <title>Genomic and structural basis for evolution of tropane alkaloid biosynthesis.</title>
        <authorList>
            <person name="Wanga Y.-J."/>
            <person name="Taina T."/>
            <person name="Yua J.-Y."/>
            <person name="Lia J."/>
            <person name="Xua B."/>
            <person name="Chenc J."/>
            <person name="D'Auriad J.C."/>
            <person name="Huanga J.-P."/>
            <person name="Huanga S.-X."/>
        </authorList>
    </citation>
    <scope>NUCLEOTIDE SEQUENCE [LARGE SCALE GENOMIC DNA]</scope>
    <source>
        <strain evidence="3">cv. KIB-2019</strain>
    </source>
</reference>
<protein>
    <recommendedName>
        <fullName evidence="1">RNase H type-1 domain-containing protein</fullName>
    </recommendedName>
</protein>
<dbReference type="GO" id="GO:0003676">
    <property type="term" value="F:nucleic acid binding"/>
    <property type="evidence" value="ECO:0007669"/>
    <property type="project" value="InterPro"/>
</dbReference>
<dbReference type="Proteomes" id="UP001152561">
    <property type="component" value="Unassembled WGS sequence"/>
</dbReference>
<gene>
    <name evidence="2" type="ORF">K7X08_032166</name>
</gene>
<dbReference type="CDD" id="cd06222">
    <property type="entry name" value="RNase_H_like"/>
    <property type="match status" value="1"/>
</dbReference>
<dbReference type="PROSITE" id="PS50879">
    <property type="entry name" value="RNASE_H_1"/>
    <property type="match status" value="1"/>
</dbReference>
<dbReference type="PANTHER" id="PTHR47723:SF24">
    <property type="entry name" value="RNASE H TYPE-1 DOMAIN-CONTAINING PROTEIN"/>
    <property type="match status" value="1"/>
</dbReference>
<dbReference type="OrthoDB" id="1304844at2759"/>
<dbReference type="GO" id="GO:0004523">
    <property type="term" value="F:RNA-DNA hybrid ribonuclease activity"/>
    <property type="evidence" value="ECO:0007669"/>
    <property type="project" value="InterPro"/>
</dbReference>
<dbReference type="InterPro" id="IPR002156">
    <property type="entry name" value="RNaseH_domain"/>
</dbReference>
<evidence type="ECO:0000313" key="2">
    <source>
        <dbReference type="EMBL" id="KAJ8563714.1"/>
    </source>
</evidence>
<dbReference type="SUPFAM" id="SSF53098">
    <property type="entry name" value="Ribonuclease H-like"/>
    <property type="match status" value="1"/>
</dbReference>
<dbReference type="PANTHER" id="PTHR47723">
    <property type="entry name" value="OS05G0353850 PROTEIN"/>
    <property type="match status" value="1"/>
</dbReference>
<keyword evidence="3" id="KW-1185">Reference proteome</keyword>
<feature type="domain" description="RNase H type-1" evidence="1">
    <location>
        <begin position="151"/>
        <end position="232"/>
    </location>
</feature>
<proteinExistence type="predicted"/>